<evidence type="ECO:0000313" key="2">
    <source>
        <dbReference type="Proteomes" id="UP000315700"/>
    </source>
</evidence>
<protein>
    <submittedName>
        <fullName evidence="1">Uncharacterized protein</fullName>
    </submittedName>
</protein>
<dbReference type="InParanoid" id="A0A517SCF3"/>
<gene>
    <name evidence="1" type="ORF">Pan44_18170</name>
</gene>
<dbReference type="Proteomes" id="UP000315700">
    <property type="component" value="Chromosome"/>
</dbReference>
<keyword evidence="2" id="KW-1185">Reference proteome</keyword>
<dbReference type="EMBL" id="CP036271">
    <property type="protein sequence ID" value="QDT53793.1"/>
    <property type="molecule type" value="Genomic_DNA"/>
</dbReference>
<dbReference type="KEGG" id="ccos:Pan44_18170"/>
<evidence type="ECO:0000313" key="1">
    <source>
        <dbReference type="EMBL" id="QDT53793.1"/>
    </source>
</evidence>
<accession>A0A517SCF3</accession>
<name>A0A517SCF3_9PLAN</name>
<reference evidence="1 2" key="1">
    <citation type="submission" date="2019-02" db="EMBL/GenBank/DDBJ databases">
        <title>Deep-cultivation of Planctomycetes and their phenomic and genomic characterization uncovers novel biology.</title>
        <authorList>
            <person name="Wiegand S."/>
            <person name="Jogler M."/>
            <person name="Boedeker C."/>
            <person name="Pinto D."/>
            <person name="Vollmers J."/>
            <person name="Rivas-Marin E."/>
            <person name="Kohn T."/>
            <person name="Peeters S.H."/>
            <person name="Heuer A."/>
            <person name="Rast P."/>
            <person name="Oberbeckmann S."/>
            <person name="Bunk B."/>
            <person name="Jeske O."/>
            <person name="Meyerdierks A."/>
            <person name="Storesund J.E."/>
            <person name="Kallscheuer N."/>
            <person name="Luecker S."/>
            <person name="Lage O.M."/>
            <person name="Pohl T."/>
            <person name="Merkel B.J."/>
            <person name="Hornburger P."/>
            <person name="Mueller R.-W."/>
            <person name="Bruemmer F."/>
            <person name="Labrenz M."/>
            <person name="Spormann A.M."/>
            <person name="Op den Camp H."/>
            <person name="Overmann J."/>
            <person name="Amann R."/>
            <person name="Jetten M.S.M."/>
            <person name="Mascher T."/>
            <person name="Medema M.H."/>
            <person name="Devos D.P."/>
            <person name="Kaster A.-K."/>
            <person name="Ovreas L."/>
            <person name="Rohde M."/>
            <person name="Galperin M.Y."/>
            <person name="Jogler C."/>
        </authorList>
    </citation>
    <scope>NUCLEOTIDE SEQUENCE [LARGE SCALE GENOMIC DNA]</scope>
    <source>
        <strain evidence="1 2">Pan44</strain>
    </source>
</reference>
<dbReference type="AlphaFoldDB" id="A0A517SCF3"/>
<organism evidence="1 2">
    <name type="scientific">Caulifigura coniformis</name>
    <dbReference type="NCBI Taxonomy" id="2527983"/>
    <lineage>
        <taxon>Bacteria</taxon>
        <taxon>Pseudomonadati</taxon>
        <taxon>Planctomycetota</taxon>
        <taxon>Planctomycetia</taxon>
        <taxon>Planctomycetales</taxon>
        <taxon>Planctomycetaceae</taxon>
        <taxon>Caulifigura</taxon>
    </lineage>
</organism>
<proteinExistence type="predicted"/>
<sequence length="241" mass="27044">MIAQSTPASMPAPFTLDLENCGRRQQTSDSRILQIDSGRVTRLELRFRRVPAPIDDFPTDALACEIDLCDREGAVWTATSTVTARLFLQHLFDASLDGDMNLHHLDQAPATMLTRLETQMRVTDVRFSSDDRGDRQLVFHDGDDIELVPVNFRYTSLHFDIAGIGNELTVCVNARNSNGLMDQMTGEGVGPFVFRAQTSHLLRNDALLVEDRWQINPFPQPLVFEPTDRTGKPQPHVAIVN</sequence>